<evidence type="ECO:0000256" key="4">
    <source>
        <dbReference type="ARBA" id="ARBA00023242"/>
    </source>
</evidence>
<proteinExistence type="predicted"/>
<protein>
    <recommendedName>
        <fullName evidence="6">Zn(2)-C6 fungal-type domain-containing protein</fullName>
    </recommendedName>
</protein>
<evidence type="ECO:0000313" key="7">
    <source>
        <dbReference type="EMBL" id="KAH7140040.1"/>
    </source>
</evidence>
<dbReference type="PANTHER" id="PTHR46910:SF3">
    <property type="entry name" value="HALOTOLERANCE PROTEIN 9-RELATED"/>
    <property type="match status" value="1"/>
</dbReference>
<accession>A0A9P9EKV4</accession>
<dbReference type="InterPro" id="IPR036864">
    <property type="entry name" value="Zn2-C6_fun-type_DNA-bd_sf"/>
</dbReference>
<dbReference type="SMART" id="SM00066">
    <property type="entry name" value="GAL4"/>
    <property type="match status" value="1"/>
</dbReference>
<dbReference type="InterPro" id="IPR001138">
    <property type="entry name" value="Zn2Cys6_DnaBD"/>
</dbReference>
<dbReference type="Pfam" id="PF00172">
    <property type="entry name" value="Zn_clus"/>
    <property type="match status" value="1"/>
</dbReference>
<dbReference type="GO" id="GO:0003677">
    <property type="term" value="F:DNA binding"/>
    <property type="evidence" value="ECO:0007669"/>
    <property type="project" value="UniProtKB-KW"/>
</dbReference>
<dbReference type="OrthoDB" id="4356994at2759"/>
<dbReference type="GO" id="GO:0008270">
    <property type="term" value="F:zinc ion binding"/>
    <property type="evidence" value="ECO:0007669"/>
    <property type="project" value="InterPro"/>
</dbReference>
<dbReference type="PROSITE" id="PS00463">
    <property type="entry name" value="ZN2_CY6_FUNGAL_1"/>
    <property type="match status" value="1"/>
</dbReference>
<dbReference type="SUPFAM" id="SSF57701">
    <property type="entry name" value="Zn2/Cys6 DNA-binding domain"/>
    <property type="match status" value="1"/>
</dbReference>
<dbReference type="Pfam" id="PF04082">
    <property type="entry name" value="Fungal_trans"/>
    <property type="match status" value="1"/>
</dbReference>
<comment type="subcellular location">
    <subcellularLocation>
        <location evidence="1">Nucleus</location>
    </subcellularLocation>
</comment>
<feature type="compositionally biased region" description="Basic residues" evidence="5">
    <location>
        <begin position="55"/>
        <end position="64"/>
    </location>
</feature>
<gene>
    <name evidence="7" type="ORF">B0J13DRAFT_69852</name>
</gene>
<dbReference type="InterPro" id="IPR050987">
    <property type="entry name" value="AtrR-like"/>
</dbReference>
<comment type="caution">
    <text evidence="7">The sequence shown here is derived from an EMBL/GenBank/DDBJ whole genome shotgun (WGS) entry which is preliminary data.</text>
</comment>
<keyword evidence="2" id="KW-0479">Metal-binding</keyword>
<dbReference type="EMBL" id="JAGMUU010000014">
    <property type="protein sequence ID" value="KAH7140040.1"/>
    <property type="molecule type" value="Genomic_DNA"/>
</dbReference>
<reference evidence="7" key="1">
    <citation type="journal article" date="2021" name="Nat. Commun.">
        <title>Genetic determinants of endophytism in the Arabidopsis root mycobiome.</title>
        <authorList>
            <person name="Mesny F."/>
            <person name="Miyauchi S."/>
            <person name="Thiergart T."/>
            <person name="Pickel B."/>
            <person name="Atanasova L."/>
            <person name="Karlsson M."/>
            <person name="Huettel B."/>
            <person name="Barry K.W."/>
            <person name="Haridas S."/>
            <person name="Chen C."/>
            <person name="Bauer D."/>
            <person name="Andreopoulos W."/>
            <person name="Pangilinan J."/>
            <person name="LaButti K."/>
            <person name="Riley R."/>
            <person name="Lipzen A."/>
            <person name="Clum A."/>
            <person name="Drula E."/>
            <person name="Henrissat B."/>
            <person name="Kohler A."/>
            <person name="Grigoriev I.V."/>
            <person name="Martin F.M."/>
            <person name="Hacquard S."/>
        </authorList>
    </citation>
    <scope>NUCLEOTIDE SEQUENCE</scope>
    <source>
        <strain evidence="7">MPI-CAGE-AT-0021</strain>
    </source>
</reference>
<organism evidence="7 8">
    <name type="scientific">Dactylonectria estremocensis</name>
    <dbReference type="NCBI Taxonomy" id="1079267"/>
    <lineage>
        <taxon>Eukaryota</taxon>
        <taxon>Fungi</taxon>
        <taxon>Dikarya</taxon>
        <taxon>Ascomycota</taxon>
        <taxon>Pezizomycotina</taxon>
        <taxon>Sordariomycetes</taxon>
        <taxon>Hypocreomycetidae</taxon>
        <taxon>Hypocreales</taxon>
        <taxon>Nectriaceae</taxon>
        <taxon>Dactylonectria</taxon>
    </lineage>
</organism>
<evidence type="ECO:0000256" key="3">
    <source>
        <dbReference type="ARBA" id="ARBA00023125"/>
    </source>
</evidence>
<feature type="region of interest" description="Disordered" evidence="5">
    <location>
        <begin position="610"/>
        <end position="630"/>
    </location>
</feature>
<dbReference type="AlphaFoldDB" id="A0A9P9EKV4"/>
<evidence type="ECO:0000259" key="6">
    <source>
        <dbReference type="PROSITE" id="PS50048"/>
    </source>
</evidence>
<dbReference type="GO" id="GO:0000981">
    <property type="term" value="F:DNA-binding transcription factor activity, RNA polymerase II-specific"/>
    <property type="evidence" value="ECO:0007669"/>
    <property type="project" value="InterPro"/>
</dbReference>
<keyword evidence="4" id="KW-0539">Nucleus</keyword>
<dbReference type="Gene3D" id="4.10.240.10">
    <property type="entry name" value="Zn(2)-C6 fungal-type DNA-binding domain"/>
    <property type="match status" value="1"/>
</dbReference>
<dbReference type="Proteomes" id="UP000717696">
    <property type="component" value="Unassembled WGS sequence"/>
</dbReference>
<evidence type="ECO:0000313" key="8">
    <source>
        <dbReference type="Proteomes" id="UP000717696"/>
    </source>
</evidence>
<name>A0A9P9EKV4_9HYPO</name>
<sequence length="663" mass="74149">MDSTEDTNGPRKQRRDKYISRACQACRRRKIKCSGHETCLNCIDRGSECVYISERRKRGQKQTKTRHDEPRYPDPSPDRASPSDGRLDVSQDAGSSHTWHEEIEMTGILPGPQIDVANRTSTTPTSDHELAWSARRRGAQTKCFTLQLPATADLKLLLKKYFSDIHHEYPFLDQQDIETRLSFTLGQLGRQPNRSSTVLEVDGEAFPLIALVCSILSIAQVTLDIDTAPTQNEKPSSPPGLPFHELSKNILHAFEPHQISLDIIRCHTLQSLYALHTEMLHPALQSHSIATRQLTTMHCSELCRETQPRCKKVDNLWLVIFVLDRKLSRIAGTSHTLHLDQIPVELREGLESSQISGPTCEKHEQITRGQGLSPRAQYDTHQTRLFLEALGSLGHIWGSLFDQIRSPIKGCSIRASALLDTELLVFRATLAHTLRWETDRDSEGGTASESVANLSRRLIVLTDANIMRLQIRQNLPNSCGCFRRMRPDGLEIVRETLQAVQQFTKRVSHDTLPSSLTITSSLVQCVLFLLTVLDESSEVQESDKASDMVEEMYGMLMDMATTSWTAQSAIATLDAALFSPVAEASVRQAHQACTPRLHVSIDQTIVQRSSPAENRAVPSVGDKSLGDRSKGSSLLDELQAGYQELDLISPVHMQERLDGAYKV</sequence>
<evidence type="ECO:0000256" key="5">
    <source>
        <dbReference type="SAM" id="MobiDB-lite"/>
    </source>
</evidence>
<feature type="domain" description="Zn(2)-C6 fungal-type" evidence="6">
    <location>
        <begin position="22"/>
        <end position="51"/>
    </location>
</feature>
<dbReference type="PANTHER" id="PTHR46910">
    <property type="entry name" value="TRANSCRIPTION FACTOR PDR1"/>
    <property type="match status" value="1"/>
</dbReference>
<dbReference type="CDD" id="cd12148">
    <property type="entry name" value="fungal_TF_MHR"/>
    <property type="match status" value="1"/>
</dbReference>
<dbReference type="PROSITE" id="PS50048">
    <property type="entry name" value="ZN2_CY6_FUNGAL_2"/>
    <property type="match status" value="1"/>
</dbReference>
<dbReference type="GO" id="GO:0006351">
    <property type="term" value="P:DNA-templated transcription"/>
    <property type="evidence" value="ECO:0007669"/>
    <property type="project" value="InterPro"/>
</dbReference>
<evidence type="ECO:0000256" key="2">
    <source>
        <dbReference type="ARBA" id="ARBA00022723"/>
    </source>
</evidence>
<dbReference type="CDD" id="cd00067">
    <property type="entry name" value="GAL4"/>
    <property type="match status" value="1"/>
</dbReference>
<feature type="region of interest" description="Disordered" evidence="5">
    <location>
        <begin position="55"/>
        <end position="127"/>
    </location>
</feature>
<keyword evidence="3" id="KW-0238">DNA-binding</keyword>
<dbReference type="InterPro" id="IPR007219">
    <property type="entry name" value="XnlR_reg_dom"/>
</dbReference>
<keyword evidence="8" id="KW-1185">Reference proteome</keyword>
<dbReference type="GO" id="GO:0005634">
    <property type="term" value="C:nucleus"/>
    <property type="evidence" value="ECO:0007669"/>
    <property type="project" value="UniProtKB-SubCell"/>
</dbReference>
<evidence type="ECO:0000256" key="1">
    <source>
        <dbReference type="ARBA" id="ARBA00004123"/>
    </source>
</evidence>